<name>A0ABQ0L121_MYCCL</name>
<evidence type="ECO:0000256" key="1">
    <source>
        <dbReference type="SAM" id="MobiDB-lite"/>
    </source>
</evidence>
<evidence type="ECO:0000313" key="2">
    <source>
        <dbReference type="EMBL" id="GAT44836.1"/>
    </source>
</evidence>
<sequence>MNSTHLALRLEDSRPSTCTRFLLRKTCPARDFAAGFDAALSVEDLPAPNAHQMRFAGHNFLKHSTASKKVSAGPGPSANAELATGSLPRRSIA</sequence>
<organism evidence="2 3">
    <name type="scientific">Mycena chlorophos</name>
    <name type="common">Agaric fungus</name>
    <name type="synonym">Agaricus chlorophos</name>
    <dbReference type="NCBI Taxonomy" id="658473"/>
    <lineage>
        <taxon>Eukaryota</taxon>
        <taxon>Fungi</taxon>
        <taxon>Dikarya</taxon>
        <taxon>Basidiomycota</taxon>
        <taxon>Agaricomycotina</taxon>
        <taxon>Agaricomycetes</taxon>
        <taxon>Agaricomycetidae</taxon>
        <taxon>Agaricales</taxon>
        <taxon>Marasmiineae</taxon>
        <taxon>Mycenaceae</taxon>
        <taxon>Mycena</taxon>
    </lineage>
</organism>
<feature type="region of interest" description="Disordered" evidence="1">
    <location>
        <begin position="65"/>
        <end position="93"/>
    </location>
</feature>
<evidence type="ECO:0000313" key="3">
    <source>
        <dbReference type="Proteomes" id="UP000815677"/>
    </source>
</evidence>
<accession>A0ABQ0L121</accession>
<reference evidence="2" key="1">
    <citation type="submission" date="2014-09" db="EMBL/GenBank/DDBJ databases">
        <title>Genome sequence of the luminous mushroom Mycena chlorophos for searching fungal bioluminescence genes.</title>
        <authorList>
            <person name="Tanaka Y."/>
            <person name="Kasuga D."/>
            <person name="Oba Y."/>
            <person name="Hase S."/>
            <person name="Sato K."/>
            <person name="Oba Y."/>
            <person name="Sakakibara Y."/>
        </authorList>
    </citation>
    <scope>NUCLEOTIDE SEQUENCE</scope>
</reference>
<gene>
    <name evidence="2" type="ORF">MCHLO_02444</name>
</gene>
<dbReference type="EMBL" id="DF840271">
    <property type="protein sequence ID" value="GAT44836.1"/>
    <property type="molecule type" value="Genomic_DNA"/>
</dbReference>
<dbReference type="Proteomes" id="UP000815677">
    <property type="component" value="Unassembled WGS sequence"/>
</dbReference>
<proteinExistence type="predicted"/>
<keyword evidence="3" id="KW-1185">Reference proteome</keyword>
<protein>
    <submittedName>
        <fullName evidence="2">Uncharacterized protein</fullName>
    </submittedName>
</protein>